<evidence type="ECO:0000313" key="1">
    <source>
        <dbReference type="EMBL" id="KAJ6958294.1"/>
    </source>
</evidence>
<gene>
    <name evidence="1" type="ORF">NC653_040060</name>
</gene>
<reference evidence="1 2" key="1">
    <citation type="journal article" date="2023" name="Mol. Ecol. Resour.">
        <title>Chromosome-level genome assembly of a triploid poplar Populus alba 'Berolinensis'.</title>
        <authorList>
            <person name="Chen S."/>
            <person name="Yu Y."/>
            <person name="Wang X."/>
            <person name="Wang S."/>
            <person name="Zhang T."/>
            <person name="Zhou Y."/>
            <person name="He R."/>
            <person name="Meng N."/>
            <person name="Wang Y."/>
            <person name="Liu W."/>
            <person name="Liu Z."/>
            <person name="Liu J."/>
            <person name="Guo Q."/>
            <person name="Huang H."/>
            <person name="Sederoff R.R."/>
            <person name="Wang G."/>
            <person name="Qu G."/>
            <person name="Chen S."/>
        </authorList>
    </citation>
    <scope>NUCLEOTIDE SEQUENCE [LARGE SCALE GENOMIC DNA]</scope>
    <source>
        <strain evidence="1">SC-2020</strain>
    </source>
</reference>
<evidence type="ECO:0000313" key="2">
    <source>
        <dbReference type="Proteomes" id="UP001164929"/>
    </source>
</evidence>
<name>A0AAD6LCW0_9ROSI</name>
<dbReference type="AlphaFoldDB" id="A0AAD6LCW0"/>
<dbReference type="Proteomes" id="UP001164929">
    <property type="component" value="Chromosome 18"/>
</dbReference>
<organism evidence="1 2">
    <name type="scientific">Populus alba x Populus x berolinensis</name>
    <dbReference type="NCBI Taxonomy" id="444605"/>
    <lineage>
        <taxon>Eukaryota</taxon>
        <taxon>Viridiplantae</taxon>
        <taxon>Streptophyta</taxon>
        <taxon>Embryophyta</taxon>
        <taxon>Tracheophyta</taxon>
        <taxon>Spermatophyta</taxon>
        <taxon>Magnoliopsida</taxon>
        <taxon>eudicotyledons</taxon>
        <taxon>Gunneridae</taxon>
        <taxon>Pentapetalae</taxon>
        <taxon>rosids</taxon>
        <taxon>fabids</taxon>
        <taxon>Malpighiales</taxon>
        <taxon>Salicaceae</taxon>
        <taxon>Saliceae</taxon>
        <taxon>Populus</taxon>
    </lineage>
</organism>
<dbReference type="EMBL" id="JAQIZT010000018">
    <property type="protein sequence ID" value="KAJ6958294.1"/>
    <property type="molecule type" value="Genomic_DNA"/>
</dbReference>
<keyword evidence="2" id="KW-1185">Reference proteome</keyword>
<proteinExistence type="predicted"/>
<accession>A0AAD6LCW0</accession>
<sequence>MILGSAACSNKYLCFDRSIYKLGHHPSPQSF</sequence>
<comment type="caution">
    <text evidence="1">The sequence shown here is derived from an EMBL/GenBank/DDBJ whole genome shotgun (WGS) entry which is preliminary data.</text>
</comment>
<protein>
    <submittedName>
        <fullName evidence="1">Uncharacterized protein</fullName>
    </submittedName>
</protein>